<evidence type="ECO:0008006" key="17">
    <source>
        <dbReference type="Google" id="ProtNLM"/>
    </source>
</evidence>
<feature type="domain" description="Inward rectifier potassium channel C-terminal" evidence="14">
    <location>
        <begin position="195"/>
        <end position="329"/>
    </location>
</feature>
<dbReference type="STRING" id="667725.A0A0L0G0E3"/>
<reference evidence="15 16" key="1">
    <citation type="submission" date="2011-02" db="EMBL/GenBank/DDBJ databases">
        <title>The Genome Sequence of Sphaeroforma arctica JP610.</title>
        <authorList>
            <consortium name="The Broad Institute Genome Sequencing Platform"/>
            <person name="Russ C."/>
            <person name="Cuomo C."/>
            <person name="Young S.K."/>
            <person name="Zeng Q."/>
            <person name="Gargeya S."/>
            <person name="Alvarado L."/>
            <person name="Berlin A."/>
            <person name="Chapman S.B."/>
            <person name="Chen Z."/>
            <person name="Freedman E."/>
            <person name="Gellesch M."/>
            <person name="Goldberg J."/>
            <person name="Griggs A."/>
            <person name="Gujja S."/>
            <person name="Heilman E."/>
            <person name="Heiman D."/>
            <person name="Howarth C."/>
            <person name="Mehta T."/>
            <person name="Neiman D."/>
            <person name="Pearson M."/>
            <person name="Roberts A."/>
            <person name="Saif S."/>
            <person name="Shea T."/>
            <person name="Shenoy N."/>
            <person name="Sisk P."/>
            <person name="Stolte C."/>
            <person name="Sykes S."/>
            <person name="White J."/>
            <person name="Yandava C."/>
            <person name="Burger G."/>
            <person name="Gray M.W."/>
            <person name="Holland P.W.H."/>
            <person name="King N."/>
            <person name="Lang F.B.F."/>
            <person name="Roger A.J."/>
            <person name="Ruiz-Trillo I."/>
            <person name="Haas B."/>
            <person name="Nusbaum C."/>
            <person name="Birren B."/>
        </authorList>
    </citation>
    <scope>NUCLEOTIDE SEQUENCE [LARGE SCALE GENOMIC DNA]</scope>
    <source>
        <strain evidence="15 16">JP610</strain>
    </source>
</reference>
<dbReference type="PRINTS" id="PR01320">
    <property type="entry name" value="KIRCHANNEL"/>
</dbReference>
<dbReference type="GO" id="GO:0034702">
    <property type="term" value="C:monoatomic ion channel complex"/>
    <property type="evidence" value="ECO:0007669"/>
    <property type="project" value="UniProtKB-KW"/>
</dbReference>
<dbReference type="InterPro" id="IPR014756">
    <property type="entry name" value="Ig_E-set"/>
</dbReference>
<evidence type="ECO:0000256" key="6">
    <source>
        <dbReference type="ARBA" id="ARBA00022958"/>
    </source>
</evidence>
<evidence type="ECO:0000256" key="5">
    <source>
        <dbReference type="ARBA" id="ARBA00022882"/>
    </source>
</evidence>
<evidence type="ECO:0000313" key="16">
    <source>
        <dbReference type="Proteomes" id="UP000054560"/>
    </source>
</evidence>
<keyword evidence="9 12" id="KW-0472">Membrane</keyword>
<comment type="subcellular location">
    <subcellularLocation>
        <location evidence="1 11">Membrane</location>
        <topology evidence="1 11">Multi-pass membrane protein</topology>
    </subcellularLocation>
</comment>
<dbReference type="Pfam" id="PF01007">
    <property type="entry name" value="IRK"/>
    <property type="match status" value="1"/>
</dbReference>
<dbReference type="AlphaFoldDB" id="A0A0L0G0E3"/>
<evidence type="ECO:0000259" key="13">
    <source>
        <dbReference type="Pfam" id="PF01007"/>
    </source>
</evidence>
<gene>
    <name evidence="15" type="ORF">SARC_05188</name>
</gene>
<dbReference type="PANTHER" id="PTHR11767:SF102">
    <property type="entry name" value="INWARDLY RECTIFYING POTASSIUM CHANNEL 1, ISOFORM F"/>
    <property type="match status" value="1"/>
</dbReference>
<dbReference type="PANTHER" id="PTHR11767">
    <property type="entry name" value="INWARD RECTIFIER POTASSIUM CHANNEL"/>
    <property type="match status" value="1"/>
</dbReference>
<comment type="similarity">
    <text evidence="11">Belongs to the inward rectifier-type potassium channel (TC 1.A.2.1) family.</text>
</comment>
<evidence type="ECO:0000256" key="12">
    <source>
        <dbReference type="SAM" id="Phobius"/>
    </source>
</evidence>
<evidence type="ECO:0000256" key="9">
    <source>
        <dbReference type="ARBA" id="ARBA00023136"/>
    </source>
</evidence>
<dbReference type="SUPFAM" id="SSF81296">
    <property type="entry name" value="E set domains"/>
    <property type="match status" value="1"/>
</dbReference>
<dbReference type="Gene3D" id="2.60.40.1400">
    <property type="entry name" value="G protein-activated inward rectifier potassium channel 1"/>
    <property type="match status" value="1"/>
</dbReference>
<feature type="domain" description="Potassium channel inwardly rectifying transmembrane" evidence="13">
    <location>
        <begin position="41"/>
        <end position="157"/>
    </location>
</feature>
<keyword evidence="6 11" id="KW-0630">Potassium</keyword>
<evidence type="ECO:0000256" key="4">
    <source>
        <dbReference type="ARBA" id="ARBA00022692"/>
    </source>
</evidence>
<dbReference type="GO" id="GO:1990573">
    <property type="term" value="P:potassium ion import across plasma membrane"/>
    <property type="evidence" value="ECO:0007669"/>
    <property type="project" value="TreeGrafter"/>
</dbReference>
<evidence type="ECO:0000256" key="7">
    <source>
        <dbReference type="ARBA" id="ARBA00022989"/>
    </source>
</evidence>
<evidence type="ECO:0000313" key="15">
    <source>
        <dbReference type="EMBL" id="KNC82540.1"/>
    </source>
</evidence>
<dbReference type="Gene3D" id="1.10.287.70">
    <property type="match status" value="1"/>
</dbReference>
<dbReference type="InterPro" id="IPR016449">
    <property type="entry name" value="K_chnl_inward-rec_Kir"/>
</dbReference>
<dbReference type="InterPro" id="IPR013518">
    <property type="entry name" value="K_chnl_inward-rec_Kir_cyto"/>
</dbReference>
<dbReference type="RefSeq" id="XP_014156442.1">
    <property type="nucleotide sequence ID" value="XM_014300967.1"/>
</dbReference>
<keyword evidence="8 11" id="KW-0406">Ion transport</keyword>
<sequence>MEVPAIITSPQIPSLYRQDDTEMTRHTYTRLVNNAGRIALVREGVSPFSKDFYHAFIDLTWWKLMLVSLAFYVSTIVLFGLLYYASGGVYVSKANSQMKANFMECFWFSVQTEDTIGYGVLHPVSHLSNIVACTQSYSNLLFSAIQYGIVFAKISRPSRLKHNFVHSSVALVTEKEPSFFMDPNESPDSGIGEYKAGRRCLVFRFVNARLSVLCEPKFTLLCACPDSQTDAFVTTHELAFELNRQKGRARFMDLSKPYLGLPWQVVHPIDENSPLFGKSAADLAAMRVEIIAVVDGIDEVVSDNVQVKWSYLASDLIWDANRFTPMVFTGVPDDEADEIEAMGESTPLLNQTEDRHPNITSDVPASEQAYIVDVALISQYEKS</sequence>
<keyword evidence="10 11" id="KW-0407">Ion channel</keyword>
<dbReference type="EMBL" id="KQ241918">
    <property type="protein sequence ID" value="KNC82540.1"/>
    <property type="molecule type" value="Genomic_DNA"/>
</dbReference>
<proteinExistence type="inferred from homology"/>
<evidence type="ECO:0000256" key="11">
    <source>
        <dbReference type="RuleBase" id="RU003822"/>
    </source>
</evidence>
<dbReference type="SUPFAM" id="SSF81324">
    <property type="entry name" value="Voltage-gated potassium channels"/>
    <property type="match status" value="1"/>
</dbReference>
<evidence type="ECO:0000256" key="10">
    <source>
        <dbReference type="ARBA" id="ARBA00023303"/>
    </source>
</evidence>
<keyword evidence="2 11" id="KW-0813">Transport</keyword>
<keyword evidence="4 11" id="KW-0812">Transmembrane</keyword>
<dbReference type="OrthoDB" id="273257at2759"/>
<dbReference type="InterPro" id="IPR041647">
    <property type="entry name" value="IRK_C"/>
</dbReference>
<dbReference type="eggNOG" id="KOG3827">
    <property type="taxonomic scope" value="Eukaryota"/>
</dbReference>
<evidence type="ECO:0000256" key="2">
    <source>
        <dbReference type="ARBA" id="ARBA00022448"/>
    </source>
</evidence>
<evidence type="ECO:0000256" key="1">
    <source>
        <dbReference type="ARBA" id="ARBA00004141"/>
    </source>
</evidence>
<evidence type="ECO:0000256" key="8">
    <source>
        <dbReference type="ARBA" id="ARBA00023065"/>
    </source>
</evidence>
<keyword evidence="5 11" id="KW-0851">Voltage-gated channel</keyword>
<dbReference type="Proteomes" id="UP000054560">
    <property type="component" value="Unassembled WGS sequence"/>
</dbReference>
<dbReference type="GeneID" id="25905692"/>
<evidence type="ECO:0000259" key="14">
    <source>
        <dbReference type="Pfam" id="PF17655"/>
    </source>
</evidence>
<dbReference type="InterPro" id="IPR040445">
    <property type="entry name" value="Kir_TM"/>
</dbReference>
<evidence type="ECO:0000256" key="3">
    <source>
        <dbReference type="ARBA" id="ARBA00022538"/>
    </source>
</evidence>
<protein>
    <recommendedName>
        <fullName evidence="17">Inward rectifier potassium channel C-terminal domain-containing protein</fullName>
    </recommendedName>
</protein>
<dbReference type="GO" id="GO:0005886">
    <property type="term" value="C:plasma membrane"/>
    <property type="evidence" value="ECO:0007669"/>
    <property type="project" value="TreeGrafter"/>
</dbReference>
<organism evidence="15 16">
    <name type="scientific">Sphaeroforma arctica JP610</name>
    <dbReference type="NCBI Taxonomy" id="667725"/>
    <lineage>
        <taxon>Eukaryota</taxon>
        <taxon>Ichthyosporea</taxon>
        <taxon>Ichthyophonida</taxon>
        <taxon>Sphaeroforma</taxon>
    </lineage>
</organism>
<name>A0A0L0G0E3_9EUKA</name>
<keyword evidence="16" id="KW-1185">Reference proteome</keyword>
<keyword evidence="7 12" id="KW-1133">Transmembrane helix</keyword>
<accession>A0A0L0G0E3</accession>
<dbReference type="GO" id="GO:0005242">
    <property type="term" value="F:inward rectifier potassium channel activity"/>
    <property type="evidence" value="ECO:0007669"/>
    <property type="project" value="InterPro"/>
</dbReference>
<dbReference type="Pfam" id="PF17655">
    <property type="entry name" value="IRK_C"/>
    <property type="match status" value="1"/>
</dbReference>
<feature type="transmembrane region" description="Helical" evidence="12">
    <location>
        <begin position="69"/>
        <end position="91"/>
    </location>
</feature>
<dbReference type="GO" id="GO:0034765">
    <property type="term" value="P:regulation of monoatomic ion transmembrane transport"/>
    <property type="evidence" value="ECO:0007669"/>
    <property type="project" value="TreeGrafter"/>
</dbReference>
<keyword evidence="3 11" id="KW-0633">Potassium transport</keyword>